<dbReference type="EMBL" id="CALNXK010000014">
    <property type="protein sequence ID" value="CAH3045980.1"/>
    <property type="molecule type" value="Genomic_DNA"/>
</dbReference>
<evidence type="ECO:0000313" key="3">
    <source>
        <dbReference type="Proteomes" id="UP001159405"/>
    </source>
</evidence>
<reference evidence="2 3" key="1">
    <citation type="submission" date="2022-05" db="EMBL/GenBank/DDBJ databases">
        <authorList>
            <consortium name="Genoscope - CEA"/>
            <person name="William W."/>
        </authorList>
    </citation>
    <scope>NUCLEOTIDE SEQUENCE [LARGE SCALE GENOMIC DNA]</scope>
</reference>
<protein>
    <submittedName>
        <fullName evidence="2">Uncharacterized protein</fullName>
    </submittedName>
</protein>
<feature type="region of interest" description="Disordered" evidence="1">
    <location>
        <begin position="19"/>
        <end position="49"/>
    </location>
</feature>
<proteinExistence type="predicted"/>
<feature type="non-terminal residue" evidence="2">
    <location>
        <position position="219"/>
    </location>
</feature>
<accession>A0ABN8N990</accession>
<keyword evidence="3" id="KW-1185">Reference proteome</keyword>
<feature type="compositionally biased region" description="Low complexity" evidence="1">
    <location>
        <begin position="29"/>
        <end position="46"/>
    </location>
</feature>
<evidence type="ECO:0000313" key="2">
    <source>
        <dbReference type="EMBL" id="CAH3045980.1"/>
    </source>
</evidence>
<evidence type="ECO:0000256" key="1">
    <source>
        <dbReference type="SAM" id="MobiDB-lite"/>
    </source>
</evidence>
<comment type="caution">
    <text evidence="2">The sequence shown here is derived from an EMBL/GenBank/DDBJ whole genome shotgun (WGS) entry which is preliminary data.</text>
</comment>
<sequence>MPDQVPVVPADGAVAAAVDPPVVAPPAPADAAGDNNAQNANDNVVPAPQPAAPERYENLRQTVESLQSALNVSKVNQSLESVRLLASRPAALLDPFSLLAALEQLSDHAREANHPQRKKFDAIFKQCRALANSNSLAEVVLQLLGDKEKRDVASQIRKIFKGHSSARSSAPGQAFVLGGDNSVVPRPGSYLGGSCGRGGRFRPQYYRPGTFPRRCFNCR</sequence>
<organism evidence="2 3">
    <name type="scientific">Porites lobata</name>
    <dbReference type="NCBI Taxonomy" id="104759"/>
    <lineage>
        <taxon>Eukaryota</taxon>
        <taxon>Metazoa</taxon>
        <taxon>Cnidaria</taxon>
        <taxon>Anthozoa</taxon>
        <taxon>Hexacorallia</taxon>
        <taxon>Scleractinia</taxon>
        <taxon>Fungiina</taxon>
        <taxon>Poritidae</taxon>
        <taxon>Porites</taxon>
    </lineage>
</organism>
<gene>
    <name evidence="2" type="ORF">PLOB_00008255</name>
</gene>
<dbReference type="Proteomes" id="UP001159405">
    <property type="component" value="Unassembled WGS sequence"/>
</dbReference>
<name>A0ABN8N990_9CNID</name>